<organism evidence="3 4">
    <name type="scientific">Chrysophaeum taylorii</name>
    <dbReference type="NCBI Taxonomy" id="2483200"/>
    <lineage>
        <taxon>Eukaryota</taxon>
        <taxon>Sar</taxon>
        <taxon>Stramenopiles</taxon>
        <taxon>Ochrophyta</taxon>
        <taxon>Pelagophyceae</taxon>
        <taxon>Pelagomonadales</taxon>
        <taxon>Pelagomonadaceae</taxon>
        <taxon>Chrysophaeum</taxon>
    </lineage>
</organism>
<comment type="caution">
    <text evidence="3">The sequence shown here is derived from an EMBL/GenBank/DDBJ whole genome shotgun (WGS) entry which is preliminary data.</text>
</comment>
<dbReference type="AlphaFoldDB" id="A0AAD7UKG7"/>
<accession>A0AAD7UKG7</accession>
<evidence type="ECO:0000259" key="2">
    <source>
        <dbReference type="Pfam" id="PF00291"/>
    </source>
</evidence>
<name>A0AAD7UKG7_9STRA</name>
<feature type="chain" id="PRO_5041997445" description="Tryptophan synthase beta chain-like PALP domain-containing protein" evidence="1">
    <location>
        <begin position="22"/>
        <end position="403"/>
    </location>
</feature>
<proteinExistence type="predicted"/>
<dbReference type="Proteomes" id="UP001230188">
    <property type="component" value="Unassembled WGS sequence"/>
</dbReference>
<reference evidence="3" key="1">
    <citation type="submission" date="2023-01" db="EMBL/GenBank/DDBJ databases">
        <title>Metagenome sequencing of chrysophaentin producing Chrysophaeum taylorii.</title>
        <authorList>
            <person name="Davison J."/>
            <person name="Bewley C."/>
        </authorList>
    </citation>
    <scope>NUCLEOTIDE SEQUENCE</scope>
    <source>
        <strain evidence="3">NIES-1699</strain>
    </source>
</reference>
<evidence type="ECO:0000313" key="4">
    <source>
        <dbReference type="Proteomes" id="UP001230188"/>
    </source>
</evidence>
<gene>
    <name evidence="3" type="ORF">CTAYLR_003886</name>
</gene>
<dbReference type="SUPFAM" id="SSF53686">
    <property type="entry name" value="Tryptophan synthase beta subunit-like PLP-dependent enzymes"/>
    <property type="match status" value="1"/>
</dbReference>
<dbReference type="InterPro" id="IPR036052">
    <property type="entry name" value="TrpB-like_PALP_sf"/>
</dbReference>
<dbReference type="Gene3D" id="3.40.50.1100">
    <property type="match status" value="2"/>
</dbReference>
<keyword evidence="4" id="KW-1185">Reference proteome</keyword>
<feature type="domain" description="Tryptophan synthase beta chain-like PALP" evidence="2">
    <location>
        <begin position="7"/>
        <end position="321"/>
    </location>
</feature>
<dbReference type="Pfam" id="PF00291">
    <property type="entry name" value="PALP"/>
    <property type="match status" value="1"/>
</dbReference>
<evidence type="ECO:0000256" key="1">
    <source>
        <dbReference type="SAM" id="SignalP"/>
    </source>
</evidence>
<dbReference type="EMBL" id="JAQMWT010000109">
    <property type="protein sequence ID" value="KAJ8610379.1"/>
    <property type="molecule type" value="Genomic_DNA"/>
</dbReference>
<dbReference type="InterPro" id="IPR050214">
    <property type="entry name" value="Cys_Synth/Cystath_Beta-Synth"/>
</dbReference>
<dbReference type="InterPro" id="IPR001926">
    <property type="entry name" value="TrpB-like_PALP"/>
</dbReference>
<sequence length="403" mass="43524">MGAQAALIGGTAFIALESLSALCPGCEVWAKAEHLNPSGTGKDRIALAMLAAAEAEGSLPYGGGGVVVEGSSGSTAIALAPLALAAGHRVVAVLPDDVSDEKVAELRAFPNVDARLARASSISSPTHYANEARRIARDLRAAGERAVCTDQFENDANWRAHHDGTAREIWDETRGRFSAFVASAGTGGTIAGASHFFKARDPGIKVYLADPQGSSLFSRVRYGVCYATQQRERVVRRHRYDTIVDGVGLDRVTANFSRAIIDDALTVSDADALVMAHYLLRFEGLFLGSSSALNCLAAVRVANRIRETTTRRVRVVTILCDSGHRYFSRFWNRDFVERRGLAWPPDDAAALREASLETAFFFATPDLHHFTGRAESRAPLGQPHHMIAPAVFFLVVVVLEFVM</sequence>
<dbReference type="PANTHER" id="PTHR10314">
    <property type="entry name" value="CYSTATHIONINE BETA-SYNTHASE"/>
    <property type="match status" value="1"/>
</dbReference>
<keyword evidence="1" id="KW-0732">Signal</keyword>
<protein>
    <recommendedName>
        <fullName evidence="2">Tryptophan synthase beta chain-like PALP domain-containing protein</fullName>
    </recommendedName>
</protein>
<evidence type="ECO:0000313" key="3">
    <source>
        <dbReference type="EMBL" id="KAJ8610379.1"/>
    </source>
</evidence>
<feature type="signal peptide" evidence="1">
    <location>
        <begin position="1"/>
        <end position="21"/>
    </location>
</feature>